<evidence type="ECO:0000313" key="2">
    <source>
        <dbReference type="Proteomes" id="UP000805704"/>
    </source>
</evidence>
<organism evidence="1 2">
    <name type="scientific">Nibea albiflora</name>
    <name type="common">Yellow drum</name>
    <name type="synonym">Corvina albiflora</name>
    <dbReference type="NCBI Taxonomy" id="240163"/>
    <lineage>
        <taxon>Eukaryota</taxon>
        <taxon>Metazoa</taxon>
        <taxon>Chordata</taxon>
        <taxon>Craniata</taxon>
        <taxon>Vertebrata</taxon>
        <taxon>Euteleostomi</taxon>
        <taxon>Actinopterygii</taxon>
        <taxon>Neopterygii</taxon>
        <taxon>Teleostei</taxon>
        <taxon>Neoteleostei</taxon>
        <taxon>Acanthomorphata</taxon>
        <taxon>Eupercaria</taxon>
        <taxon>Sciaenidae</taxon>
        <taxon>Nibea</taxon>
    </lineage>
</organism>
<sequence>MDSKSVRSPREESELEDGEICDDEAEESVPLRRGDGNRPDRGAPPRARKPHQHPHNMLPHMGHPPPDFRLMMPYNRGPHGHGPFPPSHRQQCGPSGPDRPPAPSPPPLLPLPPPPGLGPHGDPSPRTSFWERSHGALGRFRHRTMPNGVRGNWNRGSRGGGSSRGPPGRYGPGESHEKMQARNAARRPAHSVSKPETSVDESFEDLLSKYKQIQLELECIRKEETMALEPKVSPARDHNPNNTASITETKPVPESAPEDKAELETTEKKVFQAFNIKPLRQKLQTSVNLDELKRKWAEQDHGEDGEKEGEATDALFPVCLQEKKKKDQMDQNQNQNPNLKKSRRR</sequence>
<keyword evidence="2" id="KW-1185">Reference proteome</keyword>
<name>A0ACB7FG15_NIBAL</name>
<reference evidence="1" key="1">
    <citation type="submission" date="2020-04" db="EMBL/GenBank/DDBJ databases">
        <title>A chromosome-scale assembly and high-density genetic map of the yellow drum (Nibea albiflora) genome.</title>
        <authorList>
            <person name="Xu D."/>
            <person name="Zhang W."/>
            <person name="Chen R."/>
            <person name="Tan P."/>
            <person name="Wang L."/>
            <person name="Song H."/>
            <person name="Tian L."/>
            <person name="Zhu Q."/>
            <person name="Wang B."/>
        </authorList>
    </citation>
    <scope>NUCLEOTIDE SEQUENCE</scope>
    <source>
        <strain evidence="1">ZJHYS-2018</strain>
    </source>
</reference>
<protein>
    <submittedName>
        <fullName evidence="1">Zinc finger C3H1 domain-containing protein</fullName>
    </submittedName>
</protein>
<dbReference type="EMBL" id="CM024800">
    <property type="protein sequence ID" value="KAG8012975.1"/>
    <property type="molecule type" value="Genomic_DNA"/>
</dbReference>
<proteinExistence type="predicted"/>
<evidence type="ECO:0000313" key="1">
    <source>
        <dbReference type="EMBL" id="KAG8012975.1"/>
    </source>
</evidence>
<dbReference type="Proteomes" id="UP000805704">
    <property type="component" value="Chromosome 12"/>
</dbReference>
<gene>
    <name evidence="1" type="primary">ZFC3H1.2</name>
    <name evidence="1" type="ORF">GBF38_020982</name>
</gene>
<comment type="caution">
    <text evidence="1">The sequence shown here is derived from an EMBL/GenBank/DDBJ whole genome shotgun (WGS) entry which is preliminary data.</text>
</comment>
<accession>A0ACB7FG15</accession>